<feature type="transmembrane region" description="Helical" evidence="2">
    <location>
        <begin position="612"/>
        <end position="632"/>
    </location>
</feature>
<feature type="compositionally biased region" description="Pro residues" evidence="1">
    <location>
        <begin position="282"/>
        <end position="297"/>
    </location>
</feature>
<feature type="region of interest" description="Disordered" evidence="1">
    <location>
        <begin position="642"/>
        <end position="673"/>
    </location>
</feature>
<dbReference type="AlphaFoldDB" id="A0A1X6P611"/>
<feature type="region of interest" description="Disordered" evidence="1">
    <location>
        <begin position="246"/>
        <end position="299"/>
    </location>
</feature>
<name>A0A1X6P611_PORUM</name>
<evidence type="ECO:0000313" key="3">
    <source>
        <dbReference type="EMBL" id="OSX76274.1"/>
    </source>
</evidence>
<feature type="transmembrane region" description="Helical" evidence="2">
    <location>
        <begin position="589"/>
        <end position="606"/>
    </location>
</feature>
<organism evidence="3 4">
    <name type="scientific">Porphyra umbilicalis</name>
    <name type="common">Purple laver</name>
    <name type="synonym">Red alga</name>
    <dbReference type="NCBI Taxonomy" id="2786"/>
    <lineage>
        <taxon>Eukaryota</taxon>
        <taxon>Rhodophyta</taxon>
        <taxon>Bangiophyceae</taxon>
        <taxon>Bangiales</taxon>
        <taxon>Bangiaceae</taxon>
        <taxon>Porphyra</taxon>
    </lineage>
</organism>
<gene>
    <name evidence="3" type="ORF">BU14_0200s0030</name>
</gene>
<feature type="transmembrane region" description="Helical" evidence="2">
    <location>
        <begin position="529"/>
        <end position="553"/>
    </location>
</feature>
<feature type="compositionally biased region" description="Low complexity" evidence="1">
    <location>
        <begin position="119"/>
        <end position="129"/>
    </location>
</feature>
<accession>A0A1X6P611</accession>
<sequence length="673" mass="69277">MTGWLPEPPLTEASTGLCVCFLVEWVRHVRMPLTPPFHPKSAASGTRRQPRCSARRLAPPELRGRAVPPHTAAGRVSAATPSGPTGRAPWPPTAAVRCRQARGQRPPLAAVPTPPPAPSRGRSAAPVPASRRHPRWTHTQGPGGWEHAGAARRAARPTAGRVTDGAGGNTPPLPAMCADGRGWSRVPGQSARPACTGTECVADRAASAAPHPRAAPMGPGVGYWWPPALALPAADASAVRLPGHLGGTRTPMTTNDKGGGWDGFPPSPTSIDAGARGGELSPAPPRDAPAPPRPPRVPRGDVVARALGVGAALAFGAVIAATGGLPLASHPPPALRAAAFDYPWVDRSGGAVGALRHWSAWLLYGAHQVGHWALVWVASRRKGGGQPPPPTDAHGLCWWHGATLAHHAAFCAARVAHTRWVSYDGLARDVHELTSLAAVAALLVWVWLLRSPTRGVCGGAPLPLPGGRRAAAALHRAAVATHGYFFSWAAVYTLWYHPAVATPAHVTGFVYLALLLVQSGVAGTAAHVAGGWVTALEVGVAVHAAATAAAAPVRAGGRSLVPLFGWGFATTFVAVHLHGGGLRRSTRAGVTAAYVAAAAAAVGTGWGGTRAYHIVAIAVVDYAMLAVLVDVLGGGRRWRRGWTPGGARGGAPQPARRSPRTGPAVDNGSGYLC</sequence>
<dbReference type="EMBL" id="KV918874">
    <property type="protein sequence ID" value="OSX76274.1"/>
    <property type="molecule type" value="Genomic_DNA"/>
</dbReference>
<keyword evidence="2" id="KW-1133">Transmembrane helix</keyword>
<feature type="transmembrane region" description="Helical" evidence="2">
    <location>
        <begin position="559"/>
        <end position="577"/>
    </location>
</feature>
<feature type="transmembrane region" description="Helical" evidence="2">
    <location>
        <begin position="495"/>
        <end position="517"/>
    </location>
</feature>
<keyword evidence="4" id="KW-1185">Reference proteome</keyword>
<evidence type="ECO:0000256" key="2">
    <source>
        <dbReference type="SAM" id="Phobius"/>
    </source>
</evidence>
<reference evidence="3 4" key="1">
    <citation type="submission" date="2017-03" db="EMBL/GenBank/DDBJ databases">
        <title>WGS assembly of Porphyra umbilicalis.</title>
        <authorList>
            <person name="Brawley S.H."/>
            <person name="Blouin N.A."/>
            <person name="Ficko-Blean E."/>
            <person name="Wheeler G.L."/>
            <person name="Lohr M."/>
            <person name="Goodson H.V."/>
            <person name="Jenkins J.W."/>
            <person name="Blaby-Haas C.E."/>
            <person name="Helliwell K.E."/>
            <person name="Chan C."/>
            <person name="Marriage T."/>
            <person name="Bhattacharya D."/>
            <person name="Klein A.S."/>
            <person name="Badis Y."/>
            <person name="Brodie J."/>
            <person name="Cao Y."/>
            <person name="Collen J."/>
            <person name="Dittami S.M."/>
            <person name="Gachon C.M."/>
            <person name="Green B.R."/>
            <person name="Karpowicz S."/>
            <person name="Kim J.W."/>
            <person name="Kudahl U."/>
            <person name="Lin S."/>
            <person name="Michel G."/>
            <person name="Mittag M."/>
            <person name="Olson B.J."/>
            <person name="Pangilinan J."/>
            <person name="Peng Y."/>
            <person name="Qiu H."/>
            <person name="Shu S."/>
            <person name="Singer J.T."/>
            <person name="Smith A.G."/>
            <person name="Sprecher B.N."/>
            <person name="Wagner V."/>
            <person name="Wang W."/>
            <person name="Wang Z.-Y."/>
            <person name="Yan J."/>
            <person name="Yarish C."/>
            <person name="Zoeuner-Riek S."/>
            <person name="Zhuang Y."/>
            <person name="Zou Y."/>
            <person name="Lindquist E.A."/>
            <person name="Grimwood J."/>
            <person name="Barry K."/>
            <person name="Rokhsar D.S."/>
            <person name="Schmutz J."/>
            <person name="Stiller J.W."/>
            <person name="Grossman A.R."/>
            <person name="Prochnik S.E."/>
        </authorList>
    </citation>
    <scope>NUCLEOTIDE SEQUENCE [LARGE SCALE GENOMIC DNA]</scope>
    <source>
        <strain evidence="3">4086291</strain>
    </source>
</reference>
<feature type="region of interest" description="Disordered" evidence="1">
    <location>
        <begin position="34"/>
        <end position="147"/>
    </location>
</feature>
<dbReference type="Proteomes" id="UP000218209">
    <property type="component" value="Unassembled WGS sequence"/>
</dbReference>
<protein>
    <submittedName>
        <fullName evidence="3">Uncharacterized protein</fullName>
    </submittedName>
</protein>
<evidence type="ECO:0000313" key="4">
    <source>
        <dbReference type="Proteomes" id="UP000218209"/>
    </source>
</evidence>
<evidence type="ECO:0000256" key="1">
    <source>
        <dbReference type="SAM" id="MobiDB-lite"/>
    </source>
</evidence>
<dbReference type="OrthoDB" id="9986409at2759"/>
<proteinExistence type="predicted"/>
<keyword evidence="2" id="KW-0812">Transmembrane</keyword>
<keyword evidence="2" id="KW-0472">Membrane</keyword>